<proteinExistence type="predicted"/>
<evidence type="ECO:0000313" key="2">
    <source>
        <dbReference type="Proteomes" id="UP000028582"/>
    </source>
</evidence>
<comment type="caution">
    <text evidence="1">The sequence shown here is derived from an EMBL/GenBank/DDBJ whole genome shotgun (WGS) entry which is preliminary data.</text>
</comment>
<evidence type="ECO:0000313" key="1">
    <source>
        <dbReference type="EMBL" id="ETO68342.1"/>
    </source>
</evidence>
<name>A0A080ZNY1_PHYNI</name>
<protein>
    <submittedName>
        <fullName evidence="1">Uncharacterized protein</fullName>
    </submittedName>
</protein>
<gene>
    <name evidence="1" type="ORF">F444_14802</name>
</gene>
<dbReference type="AlphaFoldDB" id="A0A080ZNY1"/>
<dbReference type="EMBL" id="ANJA01002684">
    <property type="protein sequence ID" value="ETO68342.1"/>
    <property type="molecule type" value="Genomic_DNA"/>
</dbReference>
<dbReference type="Proteomes" id="UP000028582">
    <property type="component" value="Unassembled WGS sequence"/>
</dbReference>
<reference evidence="1 2" key="1">
    <citation type="submission" date="2013-11" db="EMBL/GenBank/DDBJ databases">
        <title>The Genome Sequence of Phytophthora parasitica P1976.</title>
        <authorList>
            <consortium name="The Broad Institute Genomics Platform"/>
            <person name="Russ C."/>
            <person name="Tyler B."/>
            <person name="Panabieres F."/>
            <person name="Shan W."/>
            <person name="Tripathy S."/>
            <person name="Grunwald N."/>
            <person name="Machado M."/>
            <person name="Johnson C.S."/>
            <person name="Walker B."/>
            <person name="Young S."/>
            <person name="Zeng Q."/>
            <person name="Gargeya S."/>
            <person name="Fitzgerald M."/>
            <person name="Haas B."/>
            <person name="Abouelleil A."/>
            <person name="Allen A.W."/>
            <person name="Alvarado L."/>
            <person name="Arachchi H.M."/>
            <person name="Berlin A.M."/>
            <person name="Chapman S.B."/>
            <person name="Gainer-Dewar J."/>
            <person name="Goldberg J."/>
            <person name="Griggs A."/>
            <person name="Gujja S."/>
            <person name="Hansen M."/>
            <person name="Howarth C."/>
            <person name="Imamovic A."/>
            <person name="Ireland A."/>
            <person name="Larimer J."/>
            <person name="McCowan C."/>
            <person name="Murphy C."/>
            <person name="Pearson M."/>
            <person name="Poon T.W."/>
            <person name="Priest M."/>
            <person name="Roberts A."/>
            <person name="Saif S."/>
            <person name="Shea T."/>
            <person name="Sisk P."/>
            <person name="Sykes S."/>
            <person name="Wortman J."/>
            <person name="Nusbaum C."/>
            <person name="Birren B."/>
        </authorList>
    </citation>
    <scope>NUCLEOTIDE SEQUENCE [LARGE SCALE GENOMIC DNA]</scope>
    <source>
        <strain evidence="1 2">P1976</strain>
    </source>
</reference>
<sequence length="61" mass="6740">MSFADTGWPLLIVQSKESSDNPMLFPCETKAQAAFTGHNHATSSAPMTWSFPVRAGLFYFL</sequence>
<accession>A0A080ZNY1</accession>
<organism evidence="1 2">
    <name type="scientific">Phytophthora nicotianae P1976</name>
    <dbReference type="NCBI Taxonomy" id="1317066"/>
    <lineage>
        <taxon>Eukaryota</taxon>
        <taxon>Sar</taxon>
        <taxon>Stramenopiles</taxon>
        <taxon>Oomycota</taxon>
        <taxon>Peronosporomycetes</taxon>
        <taxon>Peronosporales</taxon>
        <taxon>Peronosporaceae</taxon>
        <taxon>Phytophthora</taxon>
    </lineage>
</organism>